<keyword evidence="5" id="KW-1185">Reference proteome</keyword>
<keyword evidence="2 4" id="KW-0378">Hydrolase</keyword>
<dbReference type="InterPro" id="IPR036380">
    <property type="entry name" value="Isochorismatase-like_sf"/>
</dbReference>
<reference evidence="4 5" key="1">
    <citation type="journal article" date="2023" name="Genome Announc.">
        <title>Pan-Genome Analyses of the Genus Cohnella and Proposal of the Novel Species Cohnella silvisoli sp. nov., Isolated from Forest Soil.</title>
        <authorList>
            <person name="Wang C."/>
            <person name="Mao L."/>
            <person name="Bao G."/>
            <person name="Zhu H."/>
        </authorList>
    </citation>
    <scope>NUCLEOTIDE SEQUENCE [LARGE SCALE GENOMIC DNA]</scope>
    <source>
        <strain evidence="4 5">NL03-T5-1</strain>
    </source>
</reference>
<proteinExistence type="inferred from homology"/>
<gene>
    <name evidence="4" type="ORF">QJS35_13020</name>
</gene>
<protein>
    <submittedName>
        <fullName evidence="4">Isochorismatase family cysteine hydrolase</fullName>
        <ecNumber evidence="4">3.-.-.-</ecNumber>
    </submittedName>
</protein>
<dbReference type="PANTHER" id="PTHR43540">
    <property type="entry name" value="PEROXYUREIDOACRYLATE/UREIDOACRYLATE AMIDOHYDROLASE-RELATED"/>
    <property type="match status" value="1"/>
</dbReference>
<evidence type="ECO:0000256" key="2">
    <source>
        <dbReference type="ARBA" id="ARBA00022801"/>
    </source>
</evidence>
<evidence type="ECO:0000259" key="3">
    <source>
        <dbReference type="Pfam" id="PF00857"/>
    </source>
</evidence>
<evidence type="ECO:0000313" key="5">
    <source>
        <dbReference type="Proteomes" id="UP001493487"/>
    </source>
</evidence>
<dbReference type="SUPFAM" id="SSF52499">
    <property type="entry name" value="Isochorismatase-like hydrolases"/>
    <property type="match status" value="1"/>
</dbReference>
<dbReference type="Proteomes" id="UP001493487">
    <property type="component" value="Unassembled WGS sequence"/>
</dbReference>
<dbReference type="CDD" id="cd00431">
    <property type="entry name" value="cysteine_hydrolases"/>
    <property type="match status" value="1"/>
</dbReference>
<dbReference type="RefSeq" id="WP_232185947.1">
    <property type="nucleotide sequence ID" value="NZ_JAIOAP010000006.1"/>
</dbReference>
<name>A0ABV1KT92_9BACL</name>
<dbReference type="InterPro" id="IPR050272">
    <property type="entry name" value="Isochorismatase-like_hydrls"/>
</dbReference>
<dbReference type="EMBL" id="JASKHM010000007">
    <property type="protein sequence ID" value="MEQ4483313.1"/>
    <property type="molecule type" value="Genomic_DNA"/>
</dbReference>
<dbReference type="InterPro" id="IPR000868">
    <property type="entry name" value="Isochorismatase-like_dom"/>
</dbReference>
<sequence>MNIIGNPALLIIDAQKGFLSDPNGPAAVYDAWTAVDNISLVLNAARKAKIPVIHSQEMHRKQMVDFGRELDGSEGVHCLEGTESVEIVDELKPIEGEYIIQKRRYSCFFATDLNILLKGLNVQSLLVCGFLTDVCVHYTCADAHQHDYHVKVLYDCVRGSSLESHEASLKAIKYLQTSSESSKDEFIQHFSVLTKS</sequence>
<accession>A0ABV1KT92</accession>
<evidence type="ECO:0000313" key="4">
    <source>
        <dbReference type="EMBL" id="MEQ4483313.1"/>
    </source>
</evidence>
<dbReference type="Gene3D" id="3.40.50.850">
    <property type="entry name" value="Isochorismatase-like"/>
    <property type="match status" value="1"/>
</dbReference>
<comment type="caution">
    <text evidence="4">The sequence shown here is derived from an EMBL/GenBank/DDBJ whole genome shotgun (WGS) entry which is preliminary data.</text>
</comment>
<comment type="similarity">
    <text evidence="1">Belongs to the isochorismatase family.</text>
</comment>
<dbReference type="Pfam" id="PF00857">
    <property type="entry name" value="Isochorismatase"/>
    <property type="match status" value="1"/>
</dbReference>
<dbReference type="EC" id="3.-.-.-" evidence="4"/>
<evidence type="ECO:0000256" key="1">
    <source>
        <dbReference type="ARBA" id="ARBA00006336"/>
    </source>
</evidence>
<organism evidence="4 5">
    <name type="scientific">Cohnella silvisoli</name>
    <dbReference type="NCBI Taxonomy" id="2873699"/>
    <lineage>
        <taxon>Bacteria</taxon>
        <taxon>Bacillati</taxon>
        <taxon>Bacillota</taxon>
        <taxon>Bacilli</taxon>
        <taxon>Bacillales</taxon>
        <taxon>Paenibacillaceae</taxon>
        <taxon>Cohnella</taxon>
    </lineage>
</organism>
<dbReference type="GO" id="GO:0016787">
    <property type="term" value="F:hydrolase activity"/>
    <property type="evidence" value="ECO:0007669"/>
    <property type="project" value="UniProtKB-KW"/>
</dbReference>
<feature type="domain" description="Isochorismatase-like" evidence="3">
    <location>
        <begin position="8"/>
        <end position="173"/>
    </location>
</feature>